<comment type="caution">
    <text evidence="3">The sequence shown here is derived from an EMBL/GenBank/DDBJ whole genome shotgun (WGS) entry which is preliminary data.</text>
</comment>
<sequence length="344" mass="38780">MKRRNFIRNSSLATTGLASGLLNANHLFSYKDAIIGHNSHQYKIDLQWGALNSNFYPVNDCHEMVQDSKGRIILLTNHTKNNIIIYDRSGKLLEVWGTDYPGAHGLTLNVENGEDVLYISDNNRHEVIKTTLDGRVIQVFPYPKESGKYPKKENYIPTETAIAKNGDVYVADGYGEQFIMHYNSKGELLNIFGGRGKEEHQFNNAHGICIDDRDASNPTLLITARQQNKLKRFGLNGDYLNSIDLPGAFICRPVIHNKHIYLATIWSGNGAEGTGFISILNENNQLISAPGGCEPKYIDGKLNSMYQTLKVFQHPHDVCLDDDENLYVAQWNSGKTYPIKLYRV</sequence>
<gene>
    <name evidence="3" type="ORF">ACFSQJ_12965</name>
</gene>
<dbReference type="PANTHER" id="PTHR10680:SF28">
    <property type="entry name" value="SMP-30_GLUCONOLACTONASE_LRE-LIKE REGION DOMAIN-CONTAINING PROTEIN"/>
    <property type="match status" value="1"/>
</dbReference>
<evidence type="ECO:0000313" key="3">
    <source>
        <dbReference type="EMBL" id="MFD2587850.1"/>
    </source>
</evidence>
<dbReference type="Proteomes" id="UP001597526">
    <property type="component" value="Unassembled WGS sequence"/>
</dbReference>
<keyword evidence="4" id="KW-1185">Reference proteome</keyword>
<evidence type="ECO:0000256" key="2">
    <source>
        <dbReference type="ARBA" id="ARBA00023180"/>
    </source>
</evidence>
<accession>A0ABW5MZF0</accession>
<keyword evidence="1" id="KW-0732">Signal</keyword>
<organism evidence="3 4">
    <name type="scientific">Croceitalea marina</name>
    <dbReference type="NCBI Taxonomy" id="1775166"/>
    <lineage>
        <taxon>Bacteria</taxon>
        <taxon>Pseudomonadati</taxon>
        <taxon>Bacteroidota</taxon>
        <taxon>Flavobacteriia</taxon>
        <taxon>Flavobacteriales</taxon>
        <taxon>Flavobacteriaceae</taxon>
        <taxon>Croceitalea</taxon>
    </lineage>
</organism>
<evidence type="ECO:0000313" key="4">
    <source>
        <dbReference type="Proteomes" id="UP001597526"/>
    </source>
</evidence>
<dbReference type="SUPFAM" id="SSF101898">
    <property type="entry name" value="NHL repeat"/>
    <property type="match status" value="1"/>
</dbReference>
<keyword evidence="2" id="KW-0325">Glycoprotein</keyword>
<dbReference type="EMBL" id="JBHULB010000016">
    <property type="protein sequence ID" value="MFD2587850.1"/>
    <property type="molecule type" value="Genomic_DNA"/>
</dbReference>
<dbReference type="Gene3D" id="2.120.10.30">
    <property type="entry name" value="TolB, C-terminal domain"/>
    <property type="match status" value="1"/>
</dbReference>
<dbReference type="RefSeq" id="WP_377767371.1">
    <property type="nucleotide sequence ID" value="NZ_JBHULB010000016.1"/>
</dbReference>
<evidence type="ECO:0000256" key="1">
    <source>
        <dbReference type="ARBA" id="ARBA00022729"/>
    </source>
</evidence>
<dbReference type="InterPro" id="IPR011042">
    <property type="entry name" value="6-blade_b-propeller_TolB-like"/>
</dbReference>
<name>A0ABW5MZF0_9FLAO</name>
<proteinExistence type="predicted"/>
<protein>
    <submittedName>
        <fullName evidence="3">6-bladed beta-propeller</fullName>
    </submittedName>
</protein>
<reference evidence="4" key="1">
    <citation type="journal article" date="2019" name="Int. J. Syst. Evol. Microbiol.">
        <title>The Global Catalogue of Microorganisms (GCM) 10K type strain sequencing project: providing services to taxonomists for standard genome sequencing and annotation.</title>
        <authorList>
            <consortium name="The Broad Institute Genomics Platform"/>
            <consortium name="The Broad Institute Genome Sequencing Center for Infectious Disease"/>
            <person name="Wu L."/>
            <person name="Ma J."/>
        </authorList>
    </citation>
    <scope>NUCLEOTIDE SEQUENCE [LARGE SCALE GENOMIC DNA]</scope>
    <source>
        <strain evidence="4">KCTC 52368</strain>
    </source>
</reference>
<dbReference type="PANTHER" id="PTHR10680">
    <property type="entry name" value="PEPTIDYL-GLYCINE ALPHA-AMIDATING MONOOXYGENASE"/>
    <property type="match status" value="1"/>
</dbReference>